<dbReference type="Proteomes" id="UP000006039">
    <property type="component" value="Unassembled WGS sequence"/>
</dbReference>
<reference evidence="3" key="4">
    <citation type="journal article" date="2015" name="G3 (Bethesda)">
        <title>Genome sequences of three phytopathogenic species of the Magnaporthaceae family of fungi.</title>
        <authorList>
            <person name="Okagaki L.H."/>
            <person name="Nunes C.C."/>
            <person name="Sailsbery J."/>
            <person name="Clay B."/>
            <person name="Brown D."/>
            <person name="John T."/>
            <person name="Oh Y."/>
            <person name="Young N."/>
            <person name="Fitzgerald M."/>
            <person name="Haas B.J."/>
            <person name="Zeng Q."/>
            <person name="Young S."/>
            <person name="Adiconis X."/>
            <person name="Fan L."/>
            <person name="Levin J.Z."/>
            <person name="Mitchell T.K."/>
            <person name="Okubara P.A."/>
            <person name="Farman M.L."/>
            <person name="Kohn L.M."/>
            <person name="Birren B."/>
            <person name="Ma L.-J."/>
            <person name="Dean R.A."/>
        </authorList>
    </citation>
    <scope>NUCLEOTIDE SEQUENCE</scope>
    <source>
        <strain evidence="3">R3-111a-1</strain>
    </source>
</reference>
<dbReference type="GeneID" id="20353077"/>
<proteinExistence type="predicted"/>
<dbReference type="HOGENOM" id="CLU_3068807_0_0_1"/>
<dbReference type="VEuPathDB" id="FungiDB:GGTG_12619"/>
<evidence type="ECO:0000256" key="1">
    <source>
        <dbReference type="SAM" id="MobiDB-lite"/>
    </source>
</evidence>
<evidence type="ECO:0000313" key="2">
    <source>
        <dbReference type="EMBL" id="EJT69736.1"/>
    </source>
</evidence>
<dbReference type="RefSeq" id="XP_009228784.1">
    <property type="nucleotide sequence ID" value="XM_009230520.1"/>
</dbReference>
<name>J3PGJ1_GAET3</name>
<dbReference type="AlphaFoldDB" id="J3PGJ1"/>
<gene>
    <name evidence="3" type="primary">20353077</name>
    <name evidence="2" type="ORF">GGTG_12619</name>
</gene>
<keyword evidence="4" id="KW-1185">Reference proteome</keyword>
<sequence length="53" mass="5955">MLDDNQKAFKQTYKMQLIKTNDGNVPNLLNAPDRARQLPPRTARAAARNPHGP</sequence>
<feature type="region of interest" description="Disordered" evidence="1">
    <location>
        <begin position="22"/>
        <end position="53"/>
    </location>
</feature>
<reference evidence="2" key="2">
    <citation type="submission" date="2010-07" db="EMBL/GenBank/DDBJ databases">
        <authorList>
            <consortium name="The Broad Institute Genome Sequencing Platform"/>
            <consortium name="Broad Institute Genome Sequencing Center for Infectious Disease"/>
            <person name="Ma L.-J."/>
            <person name="Dead R."/>
            <person name="Young S."/>
            <person name="Zeng Q."/>
            <person name="Koehrsen M."/>
            <person name="Alvarado L."/>
            <person name="Berlin A."/>
            <person name="Chapman S.B."/>
            <person name="Chen Z."/>
            <person name="Freedman E."/>
            <person name="Gellesch M."/>
            <person name="Goldberg J."/>
            <person name="Griggs A."/>
            <person name="Gujja S."/>
            <person name="Heilman E.R."/>
            <person name="Heiman D."/>
            <person name="Hepburn T."/>
            <person name="Howarth C."/>
            <person name="Jen D."/>
            <person name="Larson L."/>
            <person name="Mehta T."/>
            <person name="Neiman D."/>
            <person name="Pearson M."/>
            <person name="Roberts A."/>
            <person name="Saif S."/>
            <person name="Shea T."/>
            <person name="Shenoy N."/>
            <person name="Sisk P."/>
            <person name="Stolte C."/>
            <person name="Sykes S."/>
            <person name="Walk T."/>
            <person name="White J."/>
            <person name="Yandava C."/>
            <person name="Haas B."/>
            <person name="Nusbaum C."/>
            <person name="Birren B."/>
        </authorList>
    </citation>
    <scope>NUCLEOTIDE SEQUENCE</scope>
    <source>
        <strain evidence="2">R3-111a-1</strain>
    </source>
</reference>
<protein>
    <submittedName>
        <fullName evidence="2 3">Uncharacterized protein</fullName>
    </submittedName>
</protein>
<reference evidence="4" key="1">
    <citation type="submission" date="2010-07" db="EMBL/GenBank/DDBJ databases">
        <title>The genome sequence of Gaeumannomyces graminis var. tritici strain R3-111a-1.</title>
        <authorList>
            <consortium name="The Broad Institute Genome Sequencing Platform"/>
            <person name="Ma L.-J."/>
            <person name="Dead R."/>
            <person name="Young S."/>
            <person name="Zeng Q."/>
            <person name="Koehrsen M."/>
            <person name="Alvarado L."/>
            <person name="Berlin A."/>
            <person name="Chapman S.B."/>
            <person name="Chen Z."/>
            <person name="Freedman E."/>
            <person name="Gellesch M."/>
            <person name="Goldberg J."/>
            <person name="Griggs A."/>
            <person name="Gujja S."/>
            <person name="Heilman E.R."/>
            <person name="Heiman D."/>
            <person name="Hepburn T."/>
            <person name="Howarth C."/>
            <person name="Jen D."/>
            <person name="Larson L."/>
            <person name="Mehta T."/>
            <person name="Neiman D."/>
            <person name="Pearson M."/>
            <person name="Roberts A."/>
            <person name="Saif S."/>
            <person name="Shea T."/>
            <person name="Shenoy N."/>
            <person name="Sisk P."/>
            <person name="Stolte C."/>
            <person name="Sykes S."/>
            <person name="Walk T."/>
            <person name="White J."/>
            <person name="Yandava C."/>
            <person name="Haas B."/>
            <person name="Nusbaum C."/>
            <person name="Birren B."/>
        </authorList>
    </citation>
    <scope>NUCLEOTIDE SEQUENCE [LARGE SCALE GENOMIC DNA]</scope>
    <source>
        <strain evidence="4">R3-111a-1</strain>
    </source>
</reference>
<dbReference type="EnsemblFungi" id="EJT69736">
    <property type="protein sequence ID" value="EJT69736"/>
    <property type="gene ID" value="GGTG_12619"/>
</dbReference>
<dbReference type="EMBL" id="GL385403">
    <property type="protein sequence ID" value="EJT69736.1"/>
    <property type="molecule type" value="Genomic_DNA"/>
</dbReference>
<organism evidence="2">
    <name type="scientific">Gaeumannomyces tritici (strain R3-111a-1)</name>
    <name type="common">Wheat and barley take-all root rot fungus</name>
    <name type="synonym">Gaeumannomyces graminis var. tritici</name>
    <dbReference type="NCBI Taxonomy" id="644352"/>
    <lineage>
        <taxon>Eukaryota</taxon>
        <taxon>Fungi</taxon>
        <taxon>Dikarya</taxon>
        <taxon>Ascomycota</taxon>
        <taxon>Pezizomycotina</taxon>
        <taxon>Sordariomycetes</taxon>
        <taxon>Sordariomycetidae</taxon>
        <taxon>Magnaporthales</taxon>
        <taxon>Magnaporthaceae</taxon>
        <taxon>Gaeumannomyces</taxon>
    </lineage>
</organism>
<evidence type="ECO:0000313" key="3">
    <source>
        <dbReference type="EnsemblFungi" id="EJT69736"/>
    </source>
</evidence>
<feature type="compositionally biased region" description="Low complexity" evidence="1">
    <location>
        <begin position="37"/>
        <end position="53"/>
    </location>
</feature>
<reference evidence="2" key="3">
    <citation type="submission" date="2010-09" db="EMBL/GenBank/DDBJ databases">
        <title>Annotation of Gaeumannomyces graminis var. tritici R3-111a-1.</title>
        <authorList>
            <consortium name="The Broad Institute Genome Sequencing Platform"/>
            <person name="Ma L.-J."/>
            <person name="Dead R."/>
            <person name="Young S.K."/>
            <person name="Zeng Q."/>
            <person name="Gargeya S."/>
            <person name="Fitzgerald M."/>
            <person name="Haas B."/>
            <person name="Abouelleil A."/>
            <person name="Alvarado L."/>
            <person name="Arachchi H.M."/>
            <person name="Berlin A."/>
            <person name="Brown A."/>
            <person name="Chapman S.B."/>
            <person name="Chen Z."/>
            <person name="Dunbar C."/>
            <person name="Freedman E."/>
            <person name="Gearin G."/>
            <person name="Gellesch M."/>
            <person name="Goldberg J."/>
            <person name="Griggs A."/>
            <person name="Gujja S."/>
            <person name="Heiman D."/>
            <person name="Howarth C."/>
            <person name="Larson L."/>
            <person name="Lui A."/>
            <person name="MacDonald P.J.P."/>
            <person name="Mehta T."/>
            <person name="Montmayeur A."/>
            <person name="Murphy C."/>
            <person name="Neiman D."/>
            <person name="Pearson M."/>
            <person name="Priest M."/>
            <person name="Roberts A."/>
            <person name="Saif S."/>
            <person name="Shea T."/>
            <person name="Shenoy N."/>
            <person name="Sisk P."/>
            <person name="Stolte C."/>
            <person name="Sykes S."/>
            <person name="Yandava C."/>
            <person name="Wortman J."/>
            <person name="Nusbaum C."/>
            <person name="Birren B."/>
        </authorList>
    </citation>
    <scope>NUCLEOTIDE SEQUENCE</scope>
    <source>
        <strain evidence="2">R3-111a-1</strain>
    </source>
</reference>
<reference evidence="3" key="5">
    <citation type="submission" date="2018-04" db="UniProtKB">
        <authorList>
            <consortium name="EnsemblFungi"/>
        </authorList>
    </citation>
    <scope>IDENTIFICATION</scope>
    <source>
        <strain evidence="3">R3-111a-1</strain>
    </source>
</reference>
<accession>J3PGJ1</accession>
<evidence type="ECO:0000313" key="4">
    <source>
        <dbReference type="Proteomes" id="UP000006039"/>
    </source>
</evidence>